<dbReference type="InterPro" id="IPR018389">
    <property type="entry name" value="DctP_fam"/>
</dbReference>
<dbReference type="NCBIfam" id="NF037995">
    <property type="entry name" value="TRAP_S1"/>
    <property type="match status" value="1"/>
</dbReference>
<sequence>MHLCSPAYRDTQAGVAGPSPFSNILALALSALRKIIYLYFIVKTLLKSRNIVDAGNYLDLGFLSYIGLVVSVRCLLSPWTDDRDNNLANNNEDFSMTAKTFASASLASLGVAAASLTLATSAQAATEWDMPTPYGDRTFHTVNIREFADDVREATDGELDITVHSNGSLIDHAEIKNSVRRGIVPAGELIMSRLANENPIFEVDSVPYLAANYEDAWTLWEASREIIGEELEKQGLRLLFAVPWPPQGIYTQDKIEKIEDLRNLKMRAYNTSSERLASLANAVPTQIEVPDIPTAFSTGRVDAMVTSPATGADTKAWDYLSHFNHAQLWLPKNMVIVSERAFSRLDETTQQAVLEAATTAEQRGWDMSRQETQDALATLKENGITVSEPSPELAKALQDIGSMMTEEWVDRAGPQGMQILQNYRDAKE</sequence>
<dbReference type="Gene3D" id="3.40.190.170">
    <property type="entry name" value="Bacterial extracellular solute-binding protein, family 7"/>
    <property type="match status" value="1"/>
</dbReference>
<dbReference type="CDD" id="cd13602">
    <property type="entry name" value="PBP2_TRAP_BpDctp6_7"/>
    <property type="match status" value="1"/>
</dbReference>
<evidence type="ECO:0000313" key="3">
    <source>
        <dbReference type="Proteomes" id="UP000249700"/>
    </source>
</evidence>
<dbReference type="PANTHER" id="PTHR33376:SF4">
    <property type="entry name" value="SIALIC ACID-BINDING PERIPLASMIC PROTEIN SIAP"/>
    <property type="match status" value="1"/>
</dbReference>
<dbReference type="EMBL" id="QLSX01000010">
    <property type="protein sequence ID" value="RAR59068.1"/>
    <property type="molecule type" value="Genomic_DNA"/>
</dbReference>
<dbReference type="Proteomes" id="UP000249700">
    <property type="component" value="Unassembled WGS sequence"/>
</dbReference>
<dbReference type="GO" id="GO:0055085">
    <property type="term" value="P:transmembrane transport"/>
    <property type="evidence" value="ECO:0007669"/>
    <property type="project" value="InterPro"/>
</dbReference>
<name>A0A328XK29_9GAMM</name>
<keyword evidence="1" id="KW-0732">Signal</keyword>
<evidence type="ECO:0000313" key="2">
    <source>
        <dbReference type="EMBL" id="RAR59068.1"/>
    </source>
</evidence>
<reference evidence="2 3" key="1">
    <citation type="submission" date="2018-06" db="EMBL/GenBank/DDBJ databases">
        <title>Comparative analysis of microorganisms from saline springs in Andes Mountain Range, Colombia.</title>
        <authorList>
            <person name="Rubin E."/>
        </authorList>
    </citation>
    <scope>NUCLEOTIDE SEQUENCE [LARGE SCALE GENOMIC DNA]</scope>
    <source>
        <strain evidence="2 3">USBA-857</strain>
    </source>
</reference>
<organism evidence="2 3">
    <name type="scientific">Onishia taeanensis</name>
    <dbReference type="NCBI Taxonomy" id="284577"/>
    <lineage>
        <taxon>Bacteria</taxon>
        <taxon>Pseudomonadati</taxon>
        <taxon>Pseudomonadota</taxon>
        <taxon>Gammaproteobacteria</taxon>
        <taxon>Oceanospirillales</taxon>
        <taxon>Halomonadaceae</taxon>
        <taxon>Onishia</taxon>
    </lineage>
</organism>
<protein>
    <submittedName>
        <fullName evidence="2">TRAP-type C4-dicarboxylate transport system substrate-binding protein</fullName>
    </submittedName>
</protein>
<dbReference type="PANTHER" id="PTHR33376">
    <property type="match status" value="1"/>
</dbReference>
<dbReference type="Pfam" id="PF03480">
    <property type="entry name" value="DctP"/>
    <property type="match status" value="1"/>
</dbReference>
<comment type="caution">
    <text evidence="2">The sequence shown here is derived from an EMBL/GenBank/DDBJ whole genome shotgun (WGS) entry which is preliminary data.</text>
</comment>
<proteinExistence type="predicted"/>
<dbReference type="AlphaFoldDB" id="A0A328XK29"/>
<accession>A0A328XK29</accession>
<dbReference type="InterPro" id="IPR038404">
    <property type="entry name" value="TRAP_DctP_sf"/>
</dbReference>
<evidence type="ECO:0000256" key="1">
    <source>
        <dbReference type="ARBA" id="ARBA00022729"/>
    </source>
</evidence>
<gene>
    <name evidence="2" type="ORF">BCL93_110101</name>
</gene>